<proteinExistence type="predicted"/>
<feature type="compositionally biased region" description="Basic and acidic residues" evidence="1">
    <location>
        <begin position="1"/>
        <end position="12"/>
    </location>
</feature>
<protein>
    <submittedName>
        <fullName evidence="2">Uncharacterized protein</fullName>
    </submittedName>
</protein>
<dbReference type="Proteomes" id="UP000799302">
    <property type="component" value="Unassembled WGS sequence"/>
</dbReference>
<gene>
    <name evidence="2" type="ORF">BT63DRAFT_422490</name>
</gene>
<evidence type="ECO:0000313" key="3">
    <source>
        <dbReference type="Proteomes" id="UP000799302"/>
    </source>
</evidence>
<feature type="region of interest" description="Disordered" evidence="1">
    <location>
        <begin position="1"/>
        <end position="35"/>
    </location>
</feature>
<evidence type="ECO:0000313" key="2">
    <source>
        <dbReference type="EMBL" id="KAF2671977.1"/>
    </source>
</evidence>
<evidence type="ECO:0000256" key="1">
    <source>
        <dbReference type="SAM" id="MobiDB-lite"/>
    </source>
</evidence>
<keyword evidence="3" id="KW-1185">Reference proteome</keyword>
<dbReference type="AlphaFoldDB" id="A0A6A6UKK2"/>
<name>A0A6A6UKK2_9PEZI</name>
<organism evidence="2 3">
    <name type="scientific">Microthyrium microscopicum</name>
    <dbReference type="NCBI Taxonomy" id="703497"/>
    <lineage>
        <taxon>Eukaryota</taxon>
        <taxon>Fungi</taxon>
        <taxon>Dikarya</taxon>
        <taxon>Ascomycota</taxon>
        <taxon>Pezizomycotina</taxon>
        <taxon>Dothideomycetes</taxon>
        <taxon>Dothideomycetes incertae sedis</taxon>
        <taxon>Microthyriales</taxon>
        <taxon>Microthyriaceae</taxon>
        <taxon>Microthyrium</taxon>
    </lineage>
</organism>
<reference evidence="2" key="1">
    <citation type="journal article" date="2020" name="Stud. Mycol.">
        <title>101 Dothideomycetes genomes: a test case for predicting lifestyles and emergence of pathogens.</title>
        <authorList>
            <person name="Haridas S."/>
            <person name="Albert R."/>
            <person name="Binder M."/>
            <person name="Bloem J."/>
            <person name="Labutti K."/>
            <person name="Salamov A."/>
            <person name="Andreopoulos B."/>
            <person name="Baker S."/>
            <person name="Barry K."/>
            <person name="Bills G."/>
            <person name="Bluhm B."/>
            <person name="Cannon C."/>
            <person name="Castanera R."/>
            <person name="Culley D."/>
            <person name="Daum C."/>
            <person name="Ezra D."/>
            <person name="Gonzalez J."/>
            <person name="Henrissat B."/>
            <person name="Kuo A."/>
            <person name="Liang C."/>
            <person name="Lipzen A."/>
            <person name="Lutzoni F."/>
            <person name="Magnuson J."/>
            <person name="Mondo S."/>
            <person name="Nolan M."/>
            <person name="Ohm R."/>
            <person name="Pangilinan J."/>
            <person name="Park H.-J."/>
            <person name="Ramirez L."/>
            <person name="Alfaro M."/>
            <person name="Sun H."/>
            <person name="Tritt A."/>
            <person name="Yoshinaga Y."/>
            <person name="Zwiers L.-H."/>
            <person name="Turgeon B."/>
            <person name="Goodwin S."/>
            <person name="Spatafora J."/>
            <person name="Crous P."/>
            <person name="Grigoriev I."/>
        </authorList>
    </citation>
    <scope>NUCLEOTIDE SEQUENCE</scope>
    <source>
        <strain evidence="2">CBS 115976</strain>
    </source>
</reference>
<accession>A0A6A6UKK2</accession>
<sequence>MQNQEKPADRDGTGLAVETQFWTPPPPKGRSTEFNTASGANRVELTHTRQDSAGFWRALSPLC</sequence>
<dbReference type="EMBL" id="MU004232">
    <property type="protein sequence ID" value="KAF2671977.1"/>
    <property type="molecule type" value="Genomic_DNA"/>
</dbReference>